<feature type="signal peptide" evidence="1">
    <location>
        <begin position="1"/>
        <end position="21"/>
    </location>
</feature>
<name>A0A9P3GIR6_9APHY</name>
<comment type="caution">
    <text evidence="2">The sequence shown here is derived from an EMBL/GenBank/DDBJ whole genome shotgun (WGS) entry which is preliminary data.</text>
</comment>
<evidence type="ECO:0000313" key="3">
    <source>
        <dbReference type="Proteomes" id="UP000703269"/>
    </source>
</evidence>
<feature type="chain" id="PRO_5040474476" description="Glycopeptide" evidence="1">
    <location>
        <begin position="22"/>
        <end position="138"/>
    </location>
</feature>
<accession>A0A9P3GIR6</accession>
<dbReference type="OrthoDB" id="3342934at2759"/>
<organism evidence="2 3">
    <name type="scientific">Phanerochaete sordida</name>
    <dbReference type="NCBI Taxonomy" id="48140"/>
    <lineage>
        <taxon>Eukaryota</taxon>
        <taxon>Fungi</taxon>
        <taxon>Dikarya</taxon>
        <taxon>Basidiomycota</taxon>
        <taxon>Agaricomycotina</taxon>
        <taxon>Agaricomycetes</taxon>
        <taxon>Polyporales</taxon>
        <taxon>Phanerochaetaceae</taxon>
        <taxon>Phanerochaete</taxon>
    </lineage>
</organism>
<dbReference type="AlphaFoldDB" id="A0A9P3GIR6"/>
<sequence>MFAQSLLALALACAALSGARAESHHIHFVDKCGGGTAILKSSSGATLSSGHDYTSSGPLVRAIAYLQTGSCGANGSGCNVVEMNLQNPSSSIDVVSGGINSPTINVAYQGAGCDSVVCNKELCICNGNDVNLVITFCS</sequence>
<keyword evidence="1" id="KW-0732">Signal</keyword>
<evidence type="ECO:0008006" key="4">
    <source>
        <dbReference type="Google" id="ProtNLM"/>
    </source>
</evidence>
<gene>
    <name evidence="2" type="ORF">PsYK624_105490</name>
</gene>
<keyword evidence="3" id="KW-1185">Reference proteome</keyword>
<evidence type="ECO:0000313" key="2">
    <source>
        <dbReference type="EMBL" id="GJE94380.1"/>
    </source>
</evidence>
<reference evidence="2 3" key="1">
    <citation type="submission" date="2021-08" db="EMBL/GenBank/DDBJ databases">
        <title>Draft Genome Sequence of Phanerochaete sordida strain YK-624.</title>
        <authorList>
            <person name="Mori T."/>
            <person name="Dohra H."/>
            <person name="Suzuki T."/>
            <person name="Kawagishi H."/>
            <person name="Hirai H."/>
        </authorList>
    </citation>
    <scope>NUCLEOTIDE SEQUENCE [LARGE SCALE GENOMIC DNA]</scope>
    <source>
        <strain evidence="2 3">YK-624</strain>
    </source>
</reference>
<evidence type="ECO:0000256" key="1">
    <source>
        <dbReference type="SAM" id="SignalP"/>
    </source>
</evidence>
<dbReference type="Proteomes" id="UP000703269">
    <property type="component" value="Unassembled WGS sequence"/>
</dbReference>
<proteinExistence type="predicted"/>
<dbReference type="EMBL" id="BPQB01000039">
    <property type="protein sequence ID" value="GJE94380.1"/>
    <property type="molecule type" value="Genomic_DNA"/>
</dbReference>
<protein>
    <recommendedName>
        <fullName evidence="4">Glycopeptide</fullName>
    </recommendedName>
</protein>